<dbReference type="InterPro" id="IPR010998">
    <property type="entry name" value="Integrase_recombinase_N"/>
</dbReference>
<keyword evidence="1" id="KW-0229">DNA integration</keyword>
<dbReference type="AlphaFoldDB" id="A0A547Q086"/>
<name>A0A547Q086_9RHOB</name>
<proteinExistence type="predicted"/>
<dbReference type="GO" id="GO:0003677">
    <property type="term" value="F:DNA binding"/>
    <property type="evidence" value="ECO:0007669"/>
    <property type="project" value="UniProtKB-UniRule"/>
</dbReference>
<accession>A0A547Q086</accession>
<evidence type="ECO:0000256" key="2">
    <source>
        <dbReference type="ARBA" id="ARBA00023125"/>
    </source>
</evidence>
<evidence type="ECO:0000313" key="6">
    <source>
        <dbReference type="EMBL" id="TRD21788.1"/>
    </source>
</evidence>
<comment type="caution">
    <text evidence="5">The sequence shown here is derived from an EMBL/GenBank/DDBJ whole genome shotgun (WGS) entry which is preliminary data.</text>
</comment>
<sequence>MSDHYVPKLRQRFLEDMQIKGLQPKTQTMYLRAMREFTRYLGHSPDSATPEELRA</sequence>
<dbReference type="EMBL" id="VFSV01000016">
    <property type="protein sequence ID" value="TRD19785.1"/>
    <property type="molecule type" value="Genomic_DNA"/>
</dbReference>
<dbReference type="Gene3D" id="1.10.150.130">
    <property type="match status" value="1"/>
</dbReference>
<keyword evidence="2 3" id="KW-0238">DNA-binding</keyword>
<dbReference type="InterPro" id="IPR004107">
    <property type="entry name" value="Integrase_SAM-like_N"/>
</dbReference>
<dbReference type="EMBL" id="VFSV01000009">
    <property type="protein sequence ID" value="TRD21788.1"/>
    <property type="molecule type" value="Genomic_DNA"/>
</dbReference>
<feature type="non-terminal residue" evidence="5">
    <location>
        <position position="55"/>
    </location>
</feature>
<keyword evidence="7" id="KW-1185">Reference proteome</keyword>
<gene>
    <name evidence="6" type="ORF">FEV53_06980</name>
    <name evidence="5" type="ORF">FEV53_10840</name>
</gene>
<evidence type="ECO:0000259" key="4">
    <source>
        <dbReference type="PROSITE" id="PS51900"/>
    </source>
</evidence>
<evidence type="ECO:0000313" key="7">
    <source>
        <dbReference type="Proteomes" id="UP000318590"/>
    </source>
</evidence>
<dbReference type="PROSITE" id="PS51900">
    <property type="entry name" value="CB"/>
    <property type="match status" value="1"/>
</dbReference>
<evidence type="ECO:0000256" key="3">
    <source>
        <dbReference type="PROSITE-ProRule" id="PRU01248"/>
    </source>
</evidence>
<dbReference type="InterPro" id="IPR044068">
    <property type="entry name" value="CB"/>
</dbReference>
<organism evidence="5 7">
    <name type="scientific">Palleronia caenipelagi</name>
    <dbReference type="NCBI Taxonomy" id="2489174"/>
    <lineage>
        <taxon>Bacteria</taxon>
        <taxon>Pseudomonadati</taxon>
        <taxon>Pseudomonadota</taxon>
        <taxon>Alphaproteobacteria</taxon>
        <taxon>Rhodobacterales</taxon>
        <taxon>Roseobacteraceae</taxon>
        <taxon>Palleronia</taxon>
    </lineage>
</organism>
<dbReference type="Proteomes" id="UP000318590">
    <property type="component" value="Unassembled WGS sequence"/>
</dbReference>
<evidence type="ECO:0000256" key="1">
    <source>
        <dbReference type="ARBA" id="ARBA00022908"/>
    </source>
</evidence>
<dbReference type="GO" id="GO:0015074">
    <property type="term" value="P:DNA integration"/>
    <property type="evidence" value="ECO:0007669"/>
    <property type="project" value="UniProtKB-KW"/>
</dbReference>
<protein>
    <submittedName>
        <fullName evidence="5">Integrase</fullName>
    </submittedName>
</protein>
<dbReference type="Pfam" id="PF13495">
    <property type="entry name" value="Phage_int_SAM_4"/>
    <property type="match status" value="1"/>
</dbReference>
<reference evidence="5 7" key="1">
    <citation type="submission" date="2019-06" db="EMBL/GenBank/DDBJ databases">
        <title>Paenimaribius caenipelagi gen. nov., sp. nov., isolated from a tidal flat.</title>
        <authorList>
            <person name="Yoon J.-H."/>
        </authorList>
    </citation>
    <scope>NUCLEOTIDE SEQUENCE [LARGE SCALE GENOMIC DNA]</scope>
    <source>
        <strain evidence="5 7">JBTF-M29</strain>
    </source>
</reference>
<dbReference type="RefSeq" id="WP_185962135.1">
    <property type="nucleotide sequence ID" value="NZ_VFSV01000009.1"/>
</dbReference>
<feature type="domain" description="Core-binding (CB)" evidence="4">
    <location>
        <begin position="4"/>
        <end position="55"/>
    </location>
</feature>
<evidence type="ECO:0000313" key="5">
    <source>
        <dbReference type="EMBL" id="TRD19785.1"/>
    </source>
</evidence>